<evidence type="ECO:0000313" key="1">
    <source>
        <dbReference type="EMBL" id="WZX29576.1"/>
    </source>
</evidence>
<dbReference type="RefSeq" id="WP_342388132.1">
    <property type="nucleotide sequence ID" value="NZ_CP138333.2"/>
</dbReference>
<reference evidence="2" key="1">
    <citation type="submission" date="2023-10" db="EMBL/GenBank/DDBJ databases">
        <title>Genome analysis and identification of Salinococcus sp. Bachu38 nov., a PGPR from the rhizosphere of Tamarix.</title>
        <authorList>
            <person name="Liang Z."/>
            <person name="Zhang X."/>
            <person name="Jia J."/>
            <person name="Chen X."/>
            <person name="Wang Y."/>
            <person name="Wang Q."/>
            <person name="Wang R."/>
        </authorList>
    </citation>
    <scope>NUCLEOTIDE SEQUENCE [LARGE SCALE GENOMIC DNA]</scope>
    <source>
        <strain evidence="2">Bachu38</strain>
    </source>
</reference>
<protein>
    <submittedName>
        <fullName evidence="1">Helix-turn-helix transcriptional regulator</fullName>
    </submittedName>
</protein>
<dbReference type="EMBL" id="CP138333">
    <property type="protein sequence ID" value="WZX29576.1"/>
    <property type="molecule type" value="Genomic_DNA"/>
</dbReference>
<evidence type="ECO:0000313" key="2">
    <source>
        <dbReference type="Proteomes" id="UP001455384"/>
    </source>
</evidence>
<proteinExistence type="predicted"/>
<dbReference type="Proteomes" id="UP001455384">
    <property type="component" value="Chromosome"/>
</dbReference>
<accession>A0ABZ3CI81</accession>
<keyword evidence="2" id="KW-1185">Reference proteome</keyword>
<name>A0ABZ3CI81_9STAP</name>
<sequence length="90" mass="10198">MGEVHQIYEEPNLNNTVTKPEQVTTKPIYVSKKVAAEMFSVSKSTIYKWLAEAEDSGEWPILSVRPSATITLIHLDTLEKFIVSKNKSFL</sequence>
<gene>
    <name evidence="1" type="ORF">RQP18_13170</name>
</gene>
<organism evidence="1 2">
    <name type="scientific">Salinicoccus bachuensis</name>
    <dbReference type="NCBI Taxonomy" id="3136731"/>
    <lineage>
        <taxon>Bacteria</taxon>
        <taxon>Bacillati</taxon>
        <taxon>Bacillota</taxon>
        <taxon>Bacilli</taxon>
        <taxon>Bacillales</taxon>
        <taxon>Staphylococcaceae</taxon>
        <taxon>Salinicoccus</taxon>
    </lineage>
</organism>